<comment type="caution">
    <text evidence="3">The sequence shown here is derived from an EMBL/GenBank/DDBJ whole genome shotgun (WGS) entry which is preliminary data.</text>
</comment>
<dbReference type="InterPro" id="IPR002711">
    <property type="entry name" value="HNH"/>
</dbReference>
<dbReference type="EMBL" id="SOFI01000003">
    <property type="protein sequence ID" value="TFB78885.1"/>
    <property type="molecule type" value="Genomic_DNA"/>
</dbReference>
<evidence type="ECO:0000259" key="2">
    <source>
        <dbReference type="SMART" id="SM00507"/>
    </source>
</evidence>
<organism evidence="3 4">
    <name type="scientific">Terrimesophilobacter mesophilus</name>
    <dbReference type="NCBI Taxonomy" id="433647"/>
    <lineage>
        <taxon>Bacteria</taxon>
        <taxon>Bacillati</taxon>
        <taxon>Actinomycetota</taxon>
        <taxon>Actinomycetes</taxon>
        <taxon>Micrococcales</taxon>
        <taxon>Microbacteriaceae</taxon>
        <taxon>Terrimesophilobacter</taxon>
    </lineage>
</organism>
<sequence length="460" mass="50034">MEDIRNLGAAPSVEAAFPQDFDPGFEREFDAEFDEMVAAWAAEQRATEQLAFERGEYDEAQDCLDRLLEARSVMAAMQAQEQRCLARLEALALESVRNTGAAGADAGSSKEREIAWRSMAAEIAVATRLADRTVQSMMGRATTLVHELPDVLDSLECGRISLGHAHVILENAAGIEGGSLVEYQRITLDRAESTTPGRLAATAKITAARLRAESFEKRHARARDARTLTIRDLDDGMSELVHVLPTVYAAAIFDRLTRQAKAVAATGDPRTRDQLRSDVALDLPLTGEPSCGPDAPHTAAEGIRAEVSILIPALALLGQSDEPATLVGRGPIDLDTACRLASHVPELIRMLSDPVTGLVISADTYRPTASLRRYLQQRDRHCQFPVCNRDARYTDIDHTVPWEQGGRTVPGNLACLCRGHHTLKHHGGWKVKQTTPGVLEWTSPLGRVVAGAAPPYFAEA</sequence>
<dbReference type="Proteomes" id="UP000298488">
    <property type="component" value="Unassembled WGS sequence"/>
</dbReference>
<reference evidence="3 4" key="1">
    <citation type="submission" date="2019-03" db="EMBL/GenBank/DDBJ databases">
        <title>Genomics of glacier-inhabiting Cryobacterium strains.</title>
        <authorList>
            <person name="Liu Q."/>
            <person name="Xin Y.-H."/>
        </authorList>
    </citation>
    <scope>NUCLEOTIDE SEQUENCE [LARGE SCALE GENOMIC DNA]</scope>
    <source>
        <strain evidence="3 4">CGMCC 1.10440</strain>
    </source>
</reference>
<gene>
    <name evidence="3" type="ORF">E3N84_01615</name>
</gene>
<evidence type="ECO:0000313" key="3">
    <source>
        <dbReference type="EMBL" id="TFB78885.1"/>
    </source>
</evidence>
<comment type="similarity">
    <text evidence="1">Belongs to the Rv1128c/1148c/1588c/1702c/1945/3466 family.</text>
</comment>
<keyword evidence="3" id="KW-0255">Endonuclease</keyword>
<name>A0A4R8V8T1_9MICO</name>
<dbReference type="AlphaFoldDB" id="A0A4R8V8T1"/>
<dbReference type="InterPro" id="IPR003615">
    <property type="entry name" value="HNH_nuc"/>
</dbReference>
<dbReference type="GO" id="GO:0003676">
    <property type="term" value="F:nucleic acid binding"/>
    <property type="evidence" value="ECO:0007669"/>
    <property type="project" value="InterPro"/>
</dbReference>
<dbReference type="SMART" id="SM00507">
    <property type="entry name" value="HNHc"/>
    <property type="match status" value="1"/>
</dbReference>
<evidence type="ECO:0000256" key="1">
    <source>
        <dbReference type="ARBA" id="ARBA00023450"/>
    </source>
</evidence>
<keyword evidence="3" id="KW-0378">Hydrolase</keyword>
<evidence type="ECO:0000313" key="4">
    <source>
        <dbReference type="Proteomes" id="UP000298488"/>
    </source>
</evidence>
<feature type="domain" description="HNH nuclease" evidence="2">
    <location>
        <begin position="370"/>
        <end position="422"/>
    </location>
</feature>
<keyword evidence="3" id="KW-0540">Nuclease</keyword>
<dbReference type="GO" id="GO:0004519">
    <property type="term" value="F:endonuclease activity"/>
    <property type="evidence" value="ECO:0007669"/>
    <property type="project" value="UniProtKB-KW"/>
</dbReference>
<dbReference type="Pfam" id="PF01844">
    <property type="entry name" value="HNH"/>
    <property type="match status" value="1"/>
</dbReference>
<proteinExistence type="inferred from homology"/>
<dbReference type="RefSeq" id="WP_104094764.1">
    <property type="nucleotide sequence ID" value="NZ_JACHBP010000001.1"/>
</dbReference>
<dbReference type="InterPro" id="IPR003870">
    <property type="entry name" value="DUF222"/>
</dbReference>
<dbReference type="Gene3D" id="1.10.30.50">
    <property type="match status" value="1"/>
</dbReference>
<dbReference type="Pfam" id="PF02720">
    <property type="entry name" value="DUF222"/>
    <property type="match status" value="1"/>
</dbReference>
<accession>A0A4R8V8T1</accession>
<dbReference type="CDD" id="cd00085">
    <property type="entry name" value="HNHc"/>
    <property type="match status" value="1"/>
</dbReference>
<protein>
    <submittedName>
        <fullName evidence="3">HNH endonuclease</fullName>
    </submittedName>
</protein>
<keyword evidence="4" id="KW-1185">Reference proteome</keyword>
<dbReference type="GO" id="GO:0008270">
    <property type="term" value="F:zinc ion binding"/>
    <property type="evidence" value="ECO:0007669"/>
    <property type="project" value="InterPro"/>
</dbReference>
<dbReference type="OrthoDB" id="3261064at2"/>